<dbReference type="PRINTS" id="PR00176">
    <property type="entry name" value="NANEUSMPORT"/>
</dbReference>
<dbReference type="Pfam" id="PF00209">
    <property type="entry name" value="SNF"/>
    <property type="match status" value="1"/>
</dbReference>
<evidence type="ECO:0000313" key="8">
    <source>
        <dbReference type="Proteomes" id="UP001189429"/>
    </source>
</evidence>
<evidence type="ECO:0000313" key="7">
    <source>
        <dbReference type="EMBL" id="CAK0846585.1"/>
    </source>
</evidence>
<comment type="caution">
    <text evidence="7">The sequence shown here is derived from an EMBL/GenBank/DDBJ whole genome shotgun (WGS) entry which is preliminary data.</text>
</comment>
<feature type="transmembrane region" description="Helical" evidence="6">
    <location>
        <begin position="279"/>
        <end position="299"/>
    </location>
</feature>
<organism evidence="7 8">
    <name type="scientific">Prorocentrum cordatum</name>
    <dbReference type="NCBI Taxonomy" id="2364126"/>
    <lineage>
        <taxon>Eukaryota</taxon>
        <taxon>Sar</taxon>
        <taxon>Alveolata</taxon>
        <taxon>Dinophyceae</taxon>
        <taxon>Prorocentrales</taxon>
        <taxon>Prorocentraceae</taxon>
        <taxon>Prorocentrum</taxon>
    </lineage>
</organism>
<feature type="transmembrane region" description="Helical" evidence="6">
    <location>
        <begin position="191"/>
        <end position="210"/>
    </location>
</feature>
<sequence>MWSAACGQILFSLSPGFGTAITMSSYTHPKENVFRTCMVVALSNSAFSLVGGFAIFSIVGNITYRINAAGGVLDEATGQFVSTTVAEQAKAGPGLAFIALADGMRSFGSGTNVMSVLFFMVLFTLGLDSTFAWAETFVSYVEDRIASSKVSSKPKRCTVVGCVCAVFYLVGLLYCTRMGNELLDTVDHYAASYFLLFGVAAEAVMFTFDFRWERLVAHVKVSTMGNPRTPNGQDVVGSLFWRTVIPTTLPALSILLFAYTLRDDLSAAYGGYPNWMLGIGWFILASLILVTILVGLWHLRTQGAGGLPPLLHAELAHRGDGAAGADASGAGAATELAWPALDADDESESDSSTASSSSS</sequence>
<gene>
    <name evidence="7" type="ORF">PCOR1329_LOCUS40048</name>
</gene>
<dbReference type="InterPro" id="IPR000175">
    <property type="entry name" value="Na/ntran_symport"/>
</dbReference>
<evidence type="ECO:0000256" key="1">
    <source>
        <dbReference type="ARBA" id="ARBA00004141"/>
    </source>
</evidence>
<accession>A0ABN9TN37</accession>
<feature type="transmembrane region" description="Helical" evidence="6">
    <location>
        <begin position="113"/>
        <end position="138"/>
    </location>
</feature>
<proteinExistence type="predicted"/>
<evidence type="ECO:0000256" key="6">
    <source>
        <dbReference type="SAM" id="Phobius"/>
    </source>
</evidence>
<protein>
    <recommendedName>
        <fullName evidence="9">H(+)-exporting diphosphatase</fullName>
    </recommendedName>
</protein>
<dbReference type="PANTHER" id="PTHR11616:SF240">
    <property type="entry name" value="BLOATED TUBULES, ISOFORM B-RELATED"/>
    <property type="match status" value="1"/>
</dbReference>
<keyword evidence="2" id="KW-0813">Transport</keyword>
<evidence type="ECO:0008006" key="9">
    <source>
        <dbReference type="Google" id="ProtNLM"/>
    </source>
</evidence>
<evidence type="ECO:0000256" key="2">
    <source>
        <dbReference type="ARBA" id="ARBA00022448"/>
    </source>
</evidence>
<dbReference type="InterPro" id="IPR037272">
    <property type="entry name" value="SNS_sf"/>
</dbReference>
<dbReference type="Proteomes" id="UP001189429">
    <property type="component" value="Unassembled WGS sequence"/>
</dbReference>
<dbReference type="PROSITE" id="PS50267">
    <property type="entry name" value="NA_NEUROTRAN_SYMP_3"/>
    <property type="match status" value="1"/>
</dbReference>
<comment type="subcellular location">
    <subcellularLocation>
        <location evidence="1">Membrane</location>
        <topology evidence="1">Multi-pass membrane protein</topology>
    </subcellularLocation>
</comment>
<keyword evidence="8" id="KW-1185">Reference proteome</keyword>
<keyword evidence="5 6" id="KW-0472">Membrane</keyword>
<reference evidence="7" key="1">
    <citation type="submission" date="2023-10" db="EMBL/GenBank/DDBJ databases">
        <authorList>
            <person name="Chen Y."/>
            <person name="Shah S."/>
            <person name="Dougan E. K."/>
            <person name="Thang M."/>
            <person name="Chan C."/>
        </authorList>
    </citation>
    <scope>NUCLEOTIDE SEQUENCE [LARGE SCALE GENOMIC DNA]</scope>
</reference>
<feature type="transmembrane region" description="Helical" evidence="6">
    <location>
        <begin position="159"/>
        <end position="179"/>
    </location>
</feature>
<evidence type="ECO:0000256" key="5">
    <source>
        <dbReference type="ARBA" id="ARBA00023136"/>
    </source>
</evidence>
<dbReference type="SUPFAM" id="SSF161070">
    <property type="entry name" value="SNF-like"/>
    <property type="match status" value="1"/>
</dbReference>
<dbReference type="PANTHER" id="PTHR11616">
    <property type="entry name" value="SODIUM/CHLORIDE DEPENDENT TRANSPORTER"/>
    <property type="match status" value="1"/>
</dbReference>
<evidence type="ECO:0000256" key="3">
    <source>
        <dbReference type="ARBA" id="ARBA00022692"/>
    </source>
</evidence>
<dbReference type="EMBL" id="CAUYUJ010014835">
    <property type="protein sequence ID" value="CAK0846585.1"/>
    <property type="molecule type" value="Genomic_DNA"/>
</dbReference>
<keyword evidence="4 6" id="KW-1133">Transmembrane helix</keyword>
<evidence type="ECO:0000256" key="4">
    <source>
        <dbReference type="ARBA" id="ARBA00022989"/>
    </source>
</evidence>
<name>A0ABN9TN37_9DINO</name>
<feature type="transmembrane region" description="Helical" evidence="6">
    <location>
        <begin position="239"/>
        <end position="259"/>
    </location>
</feature>
<keyword evidence="3 6" id="KW-0812">Transmembrane</keyword>